<reference evidence="1" key="1">
    <citation type="submission" date="2012-04" db="EMBL/GenBank/DDBJ databases">
        <title>The Genome Sequence of Loa loa.</title>
        <authorList>
            <consortium name="The Broad Institute Genome Sequencing Platform"/>
            <consortium name="Broad Institute Genome Sequencing Center for Infectious Disease"/>
            <person name="Nutman T.B."/>
            <person name="Fink D.L."/>
            <person name="Russ C."/>
            <person name="Young S."/>
            <person name="Zeng Q."/>
            <person name="Gargeya S."/>
            <person name="Alvarado L."/>
            <person name="Berlin A."/>
            <person name="Chapman S.B."/>
            <person name="Chen Z."/>
            <person name="Freedman E."/>
            <person name="Gellesch M."/>
            <person name="Goldberg J."/>
            <person name="Griggs A."/>
            <person name="Gujja S."/>
            <person name="Heilman E.R."/>
            <person name="Heiman D."/>
            <person name="Howarth C."/>
            <person name="Mehta T."/>
            <person name="Neiman D."/>
            <person name="Pearson M."/>
            <person name="Roberts A."/>
            <person name="Saif S."/>
            <person name="Shea T."/>
            <person name="Shenoy N."/>
            <person name="Sisk P."/>
            <person name="Stolte C."/>
            <person name="Sykes S."/>
            <person name="White J."/>
            <person name="Yandava C."/>
            <person name="Haas B."/>
            <person name="Henn M.R."/>
            <person name="Nusbaum C."/>
            <person name="Birren B."/>
        </authorList>
    </citation>
    <scope>NUCLEOTIDE SEQUENCE [LARGE SCALE GENOMIC DNA]</scope>
</reference>
<proteinExistence type="predicted"/>
<accession>A0A1I7W021</accession>
<evidence type="ECO:0000313" key="2">
    <source>
        <dbReference type="WBParaSite" id="EN70_8190"/>
    </source>
</evidence>
<name>A0A1I7W021_LOALO</name>
<reference evidence="2" key="2">
    <citation type="submission" date="2016-11" db="UniProtKB">
        <authorList>
            <consortium name="WormBaseParasite"/>
        </authorList>
    </citation>
    <scope>IDENTIFICATION</scope>
</reference>
<protein>
    <submittedName>
        <fullName evidence="2">Lipoprotein</fullName>
    </submittedName>
</protein>
<organism evidence="1 2">
    <name type="scientific">Loa loa</name>
    <name type="common">Eye worm</name>
    <name type="synonym">Filaria loa</name>
    <dbReference type="NCBI Taxonomy" id="7209"/>
    <lineage>
        <taxon>Eukaryota</taxon>
        <taxon>Metazoa</taxon>
        <taxon>Ecdysozoa</taxon>
        <taxon>Nematoda</taxon>
        <taxon>Chromadorea</taxon>
        <taxon>Rhabditida</taxon>
        <taxon>Spirurina</taxon>
        <taxon>Spiruromorpha</taxon>
        <taxon>Filarioidea</taxon>
        <taxon>Onchocercidae</taxon>
        <taxon>Loa</taxon>
    </lineage>
</organism>
<dbReference type="Proteomes" id="UP000095285">
    <property type="component" value="Unassembled WGS sequence"/>
</dbReference>
<evidence type="ECO:0000313" key="1">
    <source>
        <dbReference type="Proteomes" id="UP000095285"/>
    </source>
</evidence>
<dbReference type="AlphaFoldDB" id="A0A1I7W021"/>
<keyword evidence="1" id="KW-1185">Reference proteome</keyword>
<sequence>MRRQSHSAQLAPAPWFKLNTITTIVSGFPPNTEVNRLVLQGDWYRGGFWYGTTTVYIVPLLEDTTNQTWPGPNLRPSQEHNQ</sequence>
<dbReference type="WBParaSite" id="EN70_8190">
    <property type="protein sequence ID" value="EN70_8190"/>
    <property type="gene ID" value="EN70_8190"/>
</dbReference>